<organism evidence="1 2">
    <name type="scientific">Aureispira anguillae</name>
    <dbReference type="NCBI Taxonomy" id="2864201"/>
    <lineage>
        <taxon>Bacteria</taxon>
        <taxon>Pseudomonadati</taxon>
        <taxon>Bacteroidota</taxon>
        <taxon>Saprospiria</taxon>
        <taxon>Saprospirales</taxon>
        <taxon>Saprospiraceae</taxon>
        <taxon>Aureispira</taxon>
    </lineage>
</organism>
<keyword evidence="2" id="KW-1185">Reference proteome</keyword>
<sequence length="61" mass="6857">MNCEAATGLKIAADPMAAMVGSQVLRSFFNNFLAYKIRFSTKSLLNLAKHRESLYKIQIMC</sequence>
<evidence type="ECO:0000313" key="2">
    <source>
        <dbReference type="Proteomes" id="UP001060919"/>
    </source>
</evidence>
<proteinExistence type="predicted"/>
<dbReference type="AlphaFoldDB" id="A0A915YLT5"/>
<accession>A0A915YLT5</accession>
<gene>
    <name evidence="1" type="ORF">AsAng_0062340</name>
</gene>
<evidence type="ECO:0000313" key="1">
    <source>
        <dbReference type="EMBL" id="BDS15450.1"/>
    </source>
</evidence>
<protein>
    <submittedName>
        <fullName evidence="1">Uncharacterized protein</fullName>
    </submittedName>
</protein>
<reference evidence="1" key="1">
    <citation type="submission" date="2022-09" db="EMBL/GenBank/DDBJ databases">
        <title>Aureispira anguillicida sp. nov., isolated from Leptocephalus of Japanese eel Anguilla japonica.</title>
        <authorList>
            <person name="Yuasa K."/>
            <person name="Mekata T."/>
            <person name="Ikunari K."/>
        </authorList>
    </citation>
    <scope>NUCLEOTIDE SEQUENCE</scope>
    <source>
        <strain evidence="1">EL160426</strain>
    </source>
</reference>
<name>A0A915YLT5_9BACT</name>
<dbReference type="KEGG" id="aup:AsAng_0062340"/>
<dbReference type="Proteomes" id="UP001060919">
    <property type="component" value="Chromosome"/>
</dbReference>
<dbReference type="EMBL" id="AP026867">
    <property type="protein sequence ID" value="BDS15450.1"/>
    <property type="molecule type" value="Genomic_DNA"/>
</dbReference>